<accession>A0A1C7N3L2</accession>
<dbReference type="OrthoDB" id="5348546at2759"/>
<keyword evidence="4" id="KW-1185">Reference proteome</keyword>
<sequence length="325" mass="37466">MTFHINTDRRFQAQTSQFLLYPSLAKKCHESDPNTLPVICTGSKKQKTTIGRGPDATIQIGRCNKRVSREHVVIEHRPQLDGYELTILSPNGALIDHIIFVEGEHVPVTEGTMIEIVGTRLVFKTPTEEDEEERDKSAVIEKKITTVIQYEERKEVKMVKKKITTYQNQKKPITLEDQIIQVLMYTRKSTMTCSDICKRIEEYSRTEIANVLSNSSLVGCVKREGKTADGSPKEDLFYYKADLDQNQERRKRYSDIGRSARKCTMKDTQYYFKIPPKLNHHKSKTLSNKKRTMNEPKQEDDQDEIGSNSSGDVSDMEVYELFRDV</sequence>
<dbReference type="InterPro" id="IPR000253">
    <property type="entry name" value="FHA_dom"/>
</dbReference>
<evidence type="ECO:0000256" key="1">
    <source>
        <dbReference type="SAM" id="MobiDB-lite"/>
    </source>
</evidence>
<name>A0A1C7N3L2_9FUNG</name>
<organism evidence="3 4">
    <name type="scientific">Choanephora cucurbitarum</name>
    <dbReference type="NCBI Taxonomy" id="101091"/>
    <lineage>
        <taxon>Eukaryota</taxon>
        <taxon>Fungi</taxon>
        <taxon>Fungi incertae sedis</taxon>
        <taxon>Mucoromycota</taxon>
        <taxon>Mucoromycotina</taxon>
        <taxon>Mucoromycetes</taxon>
        <taxon>Mucorales</taxon>
        <taxon>Mucorineae</taxon>
        <taxon>Choanephoraceae</taxon>
        <taxon>Choanephoroideae</taxon>
        <taxon>Choanephora</taxon>
    </lineage>
</organism>
<dbReference type="InParanoid" id="A0A1C7N3L2"/>
<dbReference type="STRING" id="101091.A0A1C7N3L2"/>
<evidence type="ECO:0000259" key="2">
    <source>
        <dbReference type="PROSITE" id="PS50006"/>
    </source>
</evidence>
<feature type="compositionally biased region" description="Basic residues" evidence="1">
    <location>
        <begin position="279"/>
        <end position="291"/>
    </location>
</feature>
<dbReference type="AlphaFoldDB" id="A0A1C7N3L2"/>
<proteinExistence type="predicted"/>
<dbReference type="SUPFAM" id="SSF49879">
    <property type="entry name" value="SMAD/FHA domain"/>
    <property type="match status" value="1"/>
</dbReference>
<dbReference type="PROSITE" id="PS50006">
    <property type="entry name" value="FHA_DOMAIN"/>
    <property type="match status" value="1"/>
</dbReference>
<dbReference type="Pfam" id="PF00498">
    <property type="entry name" value="FHA"/>
    <property type="match status" value="1"/>
</dbReference>
<comment type="caution">
    <text evidence="3">The sequence shown here is derived from an EMBL/GenBank/DDBJ whole genome shotgun (WGS) entry which is preliminary data.</text>
</comment>
<gene>
    <name evidence="3" type="ORF">A0J61_08215</name>
</gene>
<evidence type="ECO:0000313" key="4">
    <source>
        <dbReference type="Proteomes" id="UP000093000"/>
    </source>
</evidence>
<dbReference type="InterPro" id="IPR008984">
    <property type="entry name" value="SMAD_FHA_dom_sf"/>
</dbReference>
<feature type="domain" description="FHA" evidence="2">
    <location>
        <begin position="48"/>
        <end position="100"/>
    </location>
</feature>
<dbReference type="Gene3D" id="2.60.200.20">
    <property type="match status" value="1"/>
</dbReference>
<feature type="region of interest" description="Disordered" evidence="1">
    <location>
        <begin position="279"/>
        <end position="317"/>
    </location>
</feature>
<dbReference type="Proteomes" id="UP000093000">
    <property type="component" value="Unassembled WGS sequence"/>
</dbReference>
<dbReference type="EMBL" id="LUGH01000612">
    <property type="protein sequence ID" value="OBZ83735.1"/>
    <property type="molecule type" value="Genomic_DNA"/>
</dbReference>
<evidence type="ECO:0000313" key="3">
    <source>
        <dbReference type="EMBL" id="OBZ83735.1"/>
    </source>
</evidence>
<reference evidence="3 4" key="1">
    <citation type="submission" date="2016-03" db="EMBL/GenBank/DDBJ databases">
        <title>Choanephora cucurbitarum.</title>
        <authorList>
            <person name="Min B."/>
            <person name="Park H."/>
            <person name="Park J.-H."/>
            <person name="Shin H.-D."/>
            <person name="Choi I.-G."/>
        </authorList>
    </citation>
    <scope>NUCLEOTIDE SEQUENCE [LARGE SCALE GENOMIC DNA]</scope>
    <source>
        <strain evidence="3 4">KUS-F28377</strain>
    </source>
</reference>
<protein>
    <recommendedName>
        <fullName evidence="2">FHA domain-containing protein</fullName>
    </recommendedName>
</protein>